<name>A0AAD5QQY4_PARTN</name>
<proteinExistence type="predicted"/>
<protein>
    <submittedName>
        <fullName evidence="1">Uncharacterized protein</fullName>
    </submittedName>
</protein>
<dbReference type="AlphaFoldDB" id="A0AAD5QQY4"/>
<evidence type="ECO:0000313" key="2">
    <source>
        <dbReference type="Proteomes" id="UP001196413"/>
    </source>
</evidence>
<dbReference type="EMBL" id="JAHQIW010003542">
    <property type="protein sequence ID" value="KAJ1359067.1"/>
    <property type="molecule type" value="Genomic_DNA"/>
</dbReference>
<evidence type="ECO:0000313" key="1">
    <source>
        <dbReference type="EMBL" id="KAJ1359067.1"/>
    </source>
</evidence>
<keyword evidence="2" id="KW-1185">Reference proteome</keyword>
<sequence length="72" mass="8511">MQETWVHPCIGDPMEKEKATHSSILARRSPNRFINIHLLIYNWLAHCDCRGKMAERKDGWKTKEEGKEGRQF</sequence>
<dbReference type="Proteomes" id="UP001196413">
    <property type="component" value="Unassembled WGS sequence"/>
</dbReference>
<comment type="caution">
    <text evidence="1">The sequence shown here is derived from an EMBL/GenBank/DDBJ whole genome shotgun (WGS) entry which is preliminary data.</text>
</comment>
<reference evidence="1" key="1">
    <citation type="submission" date="2021-06" db="EMBL/GenBank/DDBJ databases">
        <title>Parelaphostrongylus tenuis whole genome reference sequence.</title>
        <authorList>
            <person name="Garwood T.J."/>
            <person name="Larsen P.A."/>
            <person name="Fountain-Jones N.M."/>
            <person name="Garbe J.R."/>
            <person name="Macchietto M.G."/>
            <person name="Kania S.A."/>
            <person name="Gerhold R.W."/>
            <person name="Richards J.E."/>
            <person name="Wolf T.M."/>
        </authorList>
    </citation>
    <scope>NUCLEOTIDE SEQUENCE</scope>
    <source>
        <strain evidence="1">MNPRO001-30</strain>
        <tissue evidence="1">Meninges</tissue>
    </source>
</reference>
<accession>A0AAD5QQY4</accession>
<organism evidence="1 2">
    <name type="scientific">Parelaphostrongylus tenuis</name>
    <name type="common">Meningeal worm</name>
    <dbReference type="NCBI Taxonomy" id="148309"/>
    <lineage>
        <taxon>Eukaryota</taxon>
        <taxon>Metazoa</taxon>
        <taxon>Ecdysozoa</taxon>
        <taxon>Nematoda</taxon>
        <taxon>Chromadorea</taxon>
        <taxon>Rhabditida</taxon>
        <taxon>Rhabditina</taxon>
        <taxon>Rhabditomorpha</taxon>
        <taxon>Strongyloidea</taxon>
        <taxon>Metastrongylidae</taxon>
        <taxon>Parelaphostrongylus</taxon>
    </lineage>
</organism>
<gene>
    <name evidence="1" type="ORF">KIN20_017692</name>
</gene>